<evidence type="ECO:0000256" key="1">
    <source>
        <dbReference type="SAM" id="MobiDB-lite"/>
    </source>
</evidence>
<dbReference type="AlphaFoldDB" id="A0A371EMD3"/>
<name>A0A371EMD3_MUCPR</name>
<protein>
    <recommendedName>
        <fullName evidence="4">Retrotransposon gag protein</fullName>
    </recommendedName>
</protein>
<sequence length="98" mass="11305">MSEINNHDKTVLSHTKAVPLPFLTRIVHARIFELDEELLQTFRKVEINFPLLNAIKQIPKYAKFLKELCTPKRKLKGVPPGHPAQANNPSKCIPQYKY</sequence>
<feature type="region of interest" description="Disordered" evidence="1">
    <location>
        <begin position="76"/>
        <end position="98"/>
    </location>
</feature>
<keyword evidence="3" id="KW-1185">Reference proteome</keyword>
<feature type="non-terminal residue" evidence="2">
    <location>
        <position position="1"/>
    </location>
</feature>
<dbReference type="OrthoDB" id="1436830at2759"/>
<gene>
    <name evidence="2" type="ORF">CR513_54121</name>
</gene>
<evidence type="ECO:0008006" key="4">
    <source>
        <dbReference type="Google" id="ProtNLM"/>
    </source>
</evidence>
<dbReference type="Proteomes" id="UP000257109">
    <property type="component" value="Unassembled WGS sequence"/>
</dbReference>
<dbReference type="EMBL" id="QJKJ01013152">
    <property type="protein sequence ID" value="RDX67059.1"/>
    <property type="molecule type" value="Genomic_DNA"/>
</dbReference>
<evidence type="ECO:0000313" key="3">
    <source>
        <dbReference type="Proteomes" id="UP000257109"/>
    </source>
</evidence>
<organism evidence="2 3">
    <name type="scientific">Mucuna pruriens</name>
    <name type="common">Velvet bean</name>
    <name type="synonym">Dolichos pruriens</name>
    <dbReference type="NCBI Taxonomy" id="157652"/>
    <lineage>
        <taxon>Eukaryota</taxon>
        <taxon>Viridiplantae</taxon>
        <taxon>Streptophyta</taxon>
        <taxon>Embryophyta</taxon>
        <taxon>Tracheophyta</taxon>
        <taxon>Spermatophyta</taxon>
        <taxon>Magnoliopsida</taxon>
        <taxon>eudicotyledons</taxon>
        <taxon>Gunneridae</taxon>
        <taxon>Pentapetalae</taxon>
        <taxon>rosids</taxon>
        <taxon>fabids</taxon>
        <taxon>Fabales</taxon>
        <taxon>Fabaceae</taxon>
        <taxon>Papilionoideae</taxon>
        <taxon>50 kb inversion clade</taxon>
        <taxon>NPAAA clade</taxon>
        <taxon>indigoferoid/millettioid clade</taxon>
        <taxon>Phaseoleae</taxon>
        <taxon>Mucuna</taxon>
    </lineage>
</organism>
<comment type="caution">
    <text evidence="2">The sequence shown here is derived from an EMBL/GenBank/DDBJ whole genome shotgun (WGS) entry which is preliminary data.</text>
</comment>
<reference evidence="2" key="1">
    <citation type="submission" date="2018-05" db="EMBL/GenBank/DDBJ databases">
        <title>Draft genome of Mucuna pruriens seed.</title>
        <authorList>
            <person name="Nnadi N.E."/>
            <person name="Vos R."/>
            <person name="Hasami M.H."/>
            <person name="Devisetty U.K."/>
            <person name="Aguiy J.C."/>
        </authorList>
    </citation>
    <scope>NUCLEOTIDE SEQUENCE [LARGE SCALE GENOMIC DNA]</scope>
    <source>
        <strain evidence="2">JCA_2017</strain>
    </source>
</reference>
<proteinExistence type="predicted"/>
<evidence type="ECO:0000313" key="2">
    <source>
        <dbReference type="EMBL" id="RDX67059.1"/>
    </source>
</evidence>
<accession>A0A371EMD3</accession>